<feature type="transmembrane region" description="Helical" evidence="1">
    <location>
        <begin position="67"/>
        <end position="85"/>
    </location>
</feature>
<comment type="caution">
    <text evidence="2">The sequence shown here is derived from an EMBL/GenBank/DDBJ whole genome shotgun (WGS) entry which is preliminary data.</text>
</comment>
<proteinExistence type="predicted"/>
<keyword evidence="1" id="KW-0812">Transmembrane</keyword>
<dbReference type="AlphaFoldDB" id="A0A6I1MND4"/>
<feature type="transmembrane region" description="Helical" evidence="1">
    <location>
        <begin position="100"/>
        <end position="123"/>
    </location>
</feature>
<keyword evidence="3" id="KW-1185">Reference proteome</keyword>
<dbReference type="EMBL" id="WHJC01000087">
    <property type="protein sequence ID" value="MPQ43627.1"/>
    <property type="molecule type" value="Genomic_DNA"/>
</dbReference>
<accession>A0A6I1MND4</accession>
<keyword evidence="1" id="KW-0472">Membrane</keyword>
<dbReference type="OrthoDB" id="10008648at2"/>
<dbReference type="Proteomes" id="UP000430345">
    <property type="component" value="Unassembled WGS sequence"/>
</dbReference>
<feature type="transmembrane region" description="Helical" evidence="1">
    <location>
        <begin position="12"/>
        <end position="30"/>
    </location>
</feature>
<reference evidence="2 3" key="1">
    <citation type="submission" date="2019-10" db="EMBL/GenBank/DDBJ databases">
        <title>The Genome Sequence of Clostridium tarantellae Isolated from Fish Brain.</title>
        <authorList>
            <person name="Bano L."/>
            <person name="Kiel M."/>
            <person name="Sales G."/>
            <person name="Doxey A.C."/>
            <person name="Mansfield M.J."/>
            <person name="Schiavone M."/>
            <person name="Rossetto O."/>
            <person name="Pirazzini M."/>
            <person name="Dobrindt U."/>
            <person name="Montecucco C."/>
        </authorList>
    </citation>
    <scope>NUCLEOTIDE SEQUENCE [LARGE SCALE GENOMIC DNA]</scope>
    <source>
        <strain evidence="2 3">DSM 3997</strain>
    </source>
</reference>
<feature type="transmembrane region" description="Helical" evidence="1">
    <location>
        <begin position="42"/>
        <end position="60"/>
    </location>
</feature>
<evidence type="ECO:0000313" key="2">
    <source>
        <dbReference type="EMBL" id="MPQ43627.1"/>
    </source>
</evidence>
<protein>
    <submittedName>
        <fullName evidence="2">Uncharacterized protein</fullName>
    </submittedName>
</protein>
<name>A0A6I1MND4_9CLOT</name>
<evidence type="ECO:0000313" key="3">
    <source>
        <dbReference type="Proteomes" id="UP000430345"/>
    </source>
</evidence>
<evidence type="ECO:0000256" key="1">
    <source>
        <dbReference type="SAM" id="Phobius"/>
    </source>
</evidence>
<organism evidence="2 3">
    <name type="scientific">Clostridium tarantellae</name>
    <dbReference type="NCBI Taxonomy" id="39493"/>
    <lineage>
        <taxon>Bacteria</taxon>
        <taxon>Bacillati</taxon>
        <taxon>Bacillota</taxon>
        <taxon>Clostridia</taxon>
        <taxon>Eubacteriales</taxon>
        <taxon>Clostridiaceae</taxon>
        <taxon>Clostridium</taxon>
    </lineage>
</organism>
<gene>
    <name evidence="2" type="ORF">GBZ86_07630</name>
</gene>
<feature type="transmembrane region" description="Helical" evidence="1">
    <location>
        <begin position="130"/>
        <end position="151"/>
    </location>
</feature>
<keyword evidence="1" id="KW-1133">Transmembrane helix</keyword>
<dbReference type="RefSeq" id="WP_152889317.1">
    <property type="nucleotide sequence ID" value="NZ_WHJC01000087.1"/>
</dbReference>
<sequence>MIGKLKDKYKILIIYFITTIINMIIAALLVKDERIPFYLENYIWVAILFTILFLILIKLFKVKFKSVLIFLAIIMFLLTFYLLNLNDFSFITGSTPENGIILSSMGFIAIYTTLPFKSLIFFLQAYDMINLAYIIIPIYMLLLVFLSYITLKFKVKTRKVNNNMN</sequence>